<proteinExistence type="predicted"/>
<sequence length="71" mass="8026">MVAIPLSPQRKESKESTKTTLFVEYFIDIDLSLILPVLTSFRLGRNRFLCLGQIPSLLLTVNLHVLDSGYC</sequence>
<dbReference type="Ensembl" id="ENSMLET00000019329.1">
    <property type="protein sequence ID" value="ENSMLEP00000003976.1"/>
    <property type="gene ID" value="ENSMLEG00000017707.1"/>
</dbReference>
<keyword evidence="2" id="KW-1185">Reference proteome</keyword>
<dbReference type="GeneTree" id="ENSGT00910000148034"/>
<dbReference type="AlphaFoldDB" id="A0A2K5XKZ1"/>
<evidence type="ECO:0000313" key="2">
    <source>
        <dbReference type="Proteomes" id="UP000233140"/>
    </source>
</evidence>
<evidence type="ECO:0000313" key="1">
    <source>
        <dbReference type="Ensembl" id="ENSMLEP00000003976.1"/>
    </source>
</evidence>
<accession>A0A2K5XKZ1</accession>
<dbReference type="OMA" id="AAYCIDT"/>
<dbReference type="Proteomes" id="UP000233140">
    <property type="component" value="Unassembled WGS sequence"/>
</dbReference>
<reference evidence="1" key="2">
    <citation type="submission" date="2025-09" db="UniProtKB">
        <authorList>
            <consortium name="Ensembl"/>
        </authorList>
    </citation>
    <scope>IDENTIFICATION</scope>
</reference>
<name>A0A2K5XKZ1_MANLE</name>
<reference evidence="1" key="1">
    <citation type="submission" date="2025-08" db="UniProtKB">
        <authorList>
            <consortium name="Ensembl"/>
        </authorList>
    </citation>
    <scope>IDENTIFICATION</scope>
</reference>
<organism evidence="1 2">
    <name type="scientific">Mandrillus leucophaeus</name>
    <name type="common">Drill</name>
    <name type="synonym">Papio leucophaeus</name>
    <dbReference type="NCBI Taxonomy" id="9568"/>
    <lineage>
        <taxon>Eukaryota</taxon>
        <taxon>Metazoa</taxon>
        <taxon>Chordata</taxon>
        <taxon>Craniata</taxon>
        <taxon>Vertebrata</taxon>
        <taxon>Euteleostomi</taxon>
        <taxon>Mammalia</taxon>
        <taxon>Eutheria</taxon>
        <taxon>Euarchontoglires</taxon>
        <taxon>Primates</taxon>
        <taxon>Haplorrhini</taxon>
        <taxon>Catarrhini</taxon>
        <taxon>Cercopithecidae</taxon>
        <taxon>Cercopithecinae</taxon>
        <taxon>Mandrillus</taxon>
    </lineage>
</organism>
<protein>
    <submittedName>
        <fullName evidence="1">Uncharacterized protein</fullName>
    </submittedName>
</protein>